<organism evidence="2 3">
    <name type="scientific">Nocardioides nanhaiensis</name>
    <dbReference type="NCBI Taxonomy" id="1476871"/>
    <lineage>
        <taxon>Bacteria</taxon>
        <taxon>Bacillati</taxon>
        <taxon>Actinomycetota</taxon>
        <taxon>Actinomycetes</taxon>
        <taxon>Propionibacteriales</taxon>
        <taxon>Nocardioidaceae</taxon>
        <taxon>Nocardioides</taxon>
    </lineage>
</organism>
<gene>
    <name evidence="2" type="ORF">GCM10023226_15780</name>
</gene>
<accession>A0ABP8W3D8</accession>
<proteinExistence type="predicted"/>
<dbReference type="EMBL" id="BAABIM010000001">
    <property type="protein sequence ID" value="GAA4679270.1"/>
    <property type="molecule type" value="Genomic_DNA"/>
</dbReference>
<evidence type="ECO:0000313" key="2">
    <source>
        <dbReference type="EMBL" id="GAA4679270.1"/>
    </source>
</evidence>
<feature type="region of interest" description="Disordered" evidence="1">
    <location>
        <begin position="1"/>
        <end position="25"/>
    </location>
</feature>
<name>A0ABP8W3D8_9ACTN</name>
<sequence>MDREQCGSGRFGYEPRSPSDRHGEEPITYLELRAHSDPGPFWGHDEALSDDFADWQPRGMTRRTFERCLRWAELGGDDEEGARLVRLLRGELPDVQVEMR</sequence>
<keyword evidence="3" id="KW-1185">Reference proteome</keyword>
<evidence type="ECO:0000256" key="1">
    <source>
        <dbReference type="SAM" id="MobiDB-lite"/>
    </source>
</evidence>
<dbReference type="Proteomes" id="UP001500621">
    <property type="component" value="Unassembled WGS sequence"/>
</dbReference>
<reference evidence="3" key="1">
    <citation type="journal article" date="2019" name="Int. J. Syst. Evol. Microbiol.">
        <title>The Global Catalogue of Microorganisms (GCM) 10K type strain sequencing project: providing services to taxonomists for standard genome sequencing and annotation.</title>
        <authorList>
            <consortium name="The Broad Institute Genomics Platform"/>
            <consortium name="The Broad Institute Genome Sequencing Center for Infectious Disease"/>
            <person name="Wu L."/>
            <person name="Ma J."/>
        </authorList>
    </citation>
    <scope>NUCLEOTIDE SEQUENCE [LARGE SCALE GENOMIC DNA]</scope>
    <source>
        <strain evidence="3">JCM 18127</strain>
    </source>
</reference>
<comment type="caution">
    <text evidence="2">The sequence shown here is derived from an EMBL/GenBank/DDBJ whole genome shotgun (WGS) entry which is preliminary data.</text>
</comment>
<protein>
    <submittedName>
        <fullName evidence="2">Uncharacterized protein</fullName>
    </submittedName>
</protein>
<evidence type="ECO:0000313" key="3">
    <source>
        <dbReference type="Proteomes" id="UP001500621"/>
    </source>
</evidence>
<dbReference type="RefSeq" id="WP_345264378.1">
    <property type="nucleotide sequence ID" value="NZ_BAABIM010000001.1"/>
</dbReference>